<sequence>MKKLFTILLTIALVFGMLTGCGKTEQKEGSSSELTGWDYIKDKGELVIGLDDAFAPMGFRDEAGNLVGFDIDLANAVAEQLGVKATFKPIDWNAKDMELKSKRIDCVWNGMSVTDERMEKMALTDKYLNNKIIVMAKDDTIKVEKAADLAKYNVGTQADSSALEVLKANPDYDKFADKVSEYKTYDEALMDMKAGRIDCIAVDQVLGEYKNSKLSKKMVVCDYNFGDDYYAIGCRKEDKDVAAKITEGLDAVIKSGKAEEISNKWFGRNIVILEGYDK</sequence>
<evidence type="ECO:0000313" key="7">
    <source>
        <dbReference type="EMBL" id="QAT43898.1"/>
    </source>
</evidence>
<dbReference type="InterPro" id="IPR001638">
    <property type="entry name" value="Solute-binding_3/MltF_N"/>
</dbReference>
<evidence type="ECO:0000256" key="3">
    <source>
        <dbReference type="ARBA" id="ARBA00022729"/>
    </source>
</evidence>
<dbReference type="Proteomes" id="UP000287601">
    <property type="component" value="Chromosome"/>
</dbReference>
<dbReference type="PANTHER" id="PTHR35936">
    <property type="entry name" value="MEMBRANE-BOUND LYTIC MUREIN TRANSGLYCOSYLASE F"/>
    <property type="match status" value="1"/>
</dbReference>
<evidence type="ECO:0000313" key="8">
    <source>
        <dbReference type="Proteomes" id="UP000287601"/>
    </source>
</evidence>
<gene>
    <name evidence="7" type="ORF">EQM06_12065</name>
</gene>
<feature type="domain" description="Solute-binding protein family 3/N-terminal" evidence="6">
    <location>
        <begin position="45"/>
        <end position="269"/>
    </location>
</feature>
<dbReference type="EMBL" id="CP035281">
    <property type="protein sequence ID" value="QAT43898.1"/>
    <property type="molecule type" value="Genomic_DNA"/>
</dbReference>
<dbReference type="GO" id="GO:0030313">
    <property type="term" value="C:cell envelope"/>
    <property type="evidence" value="ECO:0007669"/>
    <property type="project" value="UniProtKB-SubCell"/>
</dbReference>
<dbReference type="KEGG" id="amij:EQM06_12065"/>
<dbReference type="CDD" id="cd00996">
    <property type="entry name" value="PBP2_AatB_like"/>
    <property type="match status" value="1"/>
</dbReference>
<dbReference type="OrthoDB" id="9775197at2"/>
<dbReference type="Pfam" id="PF00497">
    <property type="entry name" value="SBP_bac_3"/>
    <property type="match status" value="1"/>
</dbReference>
<reference evidence="7 8" key="1">
    <citation type="submission" date="2019-01" db="EMBL/GenBank/DDBJ databases">
        <title>Draft genomes of a novel of Aminipila strains.</title>
        <authorList>
            <person name="Ma S."/>
        </authorList>
    </citation>
    <scope>NUCLEOTIDE SEQUENCE [LARGE SCALE GENOMIC DNA]</scope>
    <source>
        <strain evidence="8">JN-39</strain>
    </source>
</reference>
<organism evidence="7 8">
    <name type="scientific">Aminipila luticellarii</name>
    <dbReference type="NCBI Taxonomy" id="2507160"/>
    <lineage>
        <taxon>Bacteria</taxon>
        <taxon>Bacillati</taxon>
        <taxon>Bacillota</taxon>
        <taxon>Clostridia</taxon>
        <taxon>Peptostreptococcales</taxon>
        <taxon>Anaerovoracaceae</taxon>
        <taxon>Aminipila</taxon>
    </lineage>
</organism>
<evidence type="ECO:0000256" key="1">
    <source>
        <dbReference type="ARBA" id="ARBA00004196"/>
    </source>
</evidence>
<evidence type="ECO:0000256" key="5">
    <source>
        <dbReference type="SAM" id="SignalP"/>
    </source>
</evidence>
<accession>A0A410PY81</accession>
<dbReference type="Gene3D" id="3.40.190.10">
    <property type="entry name" value="Periplasmic binding protein-like II"/>
    <property type="match status" value="2"/>
</dbReference>
<keyword evidence="8" id="KW-1185">Reference proteome</keyword>
<proteinExistence type="inferred from homology"/>
<evidence type="ECO:0000256" key="4">
    <source>
        <dbReference type="RuleBase" id="RU003744"/>
    </source>
</evidence>
<dbReference type="PROSITE" id="PS51257">
    <property type="entry name" value="PROKAR_LIPOPROTEIN"/>
    <property type="match status" value="1"/>
</dbReference>
<protein>
    <submittedName>
        <fullName evidence="7">Amino acid ABC transporter substrate-binding protein</fullName>
    </submittedName>
</protein>
<name>A0A410PY81_9FIRM</name>
<evidence type="ECO:0000256" key="2">
    <source>
        <dbReference type="ARBA" id="ARBA00010333"/>
    </source>
</evidence>
<dbReference type="AlphaFoldDB" id="A0A410PY81"/>
<dbReference type="PROSITE" id="PS01039">
    <property type="entry name" value="SBP_BACTERIAL_3"/>
    <property type="match status" value="1"/>
</dbReference>
<comment type="subcellular location">
    <subcellularLocation>
        <location evidence="1">Cell envelope</location>
    </subcellularLocation>
</comment>
<dbReference type="SUPFAM" id="SSF53850">
    <property type="entry name" value="Periplasmic binding protein-like II"/>
    <property type="match status" value="1"/>
</dbReference>
<dbReference type="RefSeq" id="WP_128746606.1">
    <property type="nucleotide sequence ID" value="NZ_CP035281.1"/>
</dbReference>
<keyword evidence="3 5" id="KW-0732">Signal</keyword>
<feature type="chain" id="PRO_5039471886" evidence="5">
    <location>
        <begin position="21"/>
        <end position="278"/>
    </location>
</feature>
<feature type="signal peptide" evidence="5">
    <location>
        <begin position="1"/>
        <end position="20"/>
    </location>
</feature>
<comment type="similarity">
    <text evidence="2 4">Belongs to the bacterial solute-binding protein 3 family.</text>
</comment>
<dbReference type="PANTHER" id="PTHR35936:SF34">
    <property type="entry name" value="ABC TRANSPORTER EXTRACELLULAR-BINDING PROTEIN YCKB-RELATED"/>
    <property type="match status" value="1"/>
</dbReference>
<dbReference type="SMART" id="SM00062">
    <property type="entry name" value="PBPb"/>
    <property type="match status" value="1"/>
</dbReference>
<evidence type="ECO:0000259" key="6">
    <source>
        <dbReference type="SMART" id="SM00062"/>
    </source>
</evidence>
<dbReference type="InterPro" id="IPR018313">
    <property type="entry name" value="SBP_3_CS"/>
</dbReference>